<feature type="transmembrane region" description="Helical" evidence="1">
    <location>
        <begin position="766"/>
        <end position="785"/>
    </location>
</feature>
<feature type="transmembrane region" description="Helical" evidence="1">
    <location>
        <begin position="315"/>
        <end position="333"/>
    </location>
</feature>
<name>A0A1V5ZJP8_9BACT</name>
<feature type="transmembrane region" description="Helical" evidence="1">
    <location>
        <begin position="384"/>
        <end position="401"/>
    </location>
</feature>
<dbReference type="Proteomes" id="UP000485621">
    <property type="component" value="Unassembled WGS sequence"/>
</dbReference>
<feature type="transmembrane region" description="Helical" evidence="1">
    <location>
        <begin position="196"/>
        <end position="212"/>
    </location>
</feature>
<keyword evidence="1" id="KW-0472">Membrane</keyword>
<gene>
    <name evidence="2" type="ORF">BWY04_01336</name>
</gene>
<dbReference type="EMBL" id="MWDB01000044">
    <property type="protein sequence ID" value="OQB40437.1"/>
    <property type="molecule type" value="Genomic_DNA"/>
</dbReference>
<feature type="transmembrane region" description="Helical" evidence="1">
    <location>
        <begin position="242"/>
        <end position="265"/>
    </location>
</feature>
<evidence type="ECO:0000256" key="1">
    <source>
        <dbReference type="SAM" id="Phobius"/>
    </source>
</evidence>
<keyword evidence="1" id="KW-0812">Transmembrane</keyword>
<dbReference type="Pfam" id="PF09586">
    <property type="entry name" value="YfhO"/>
    <property type="match status" value="1"/>
</dbReference>
<protein>
    <submittedName>
        <fullName evidence="2">Bacterial membrane protein YfhO</fullName>
    </submittedName>
</protein>
<dbReference type="InterPro" id="IPR018580">
    <property type="entry name" value="Uncharacterised_YfhO"/>
</dbReference>
<comment type="caution">
    <text evidence="2">The sequence shown here is derived from an EMBL/GenBank/DDBJ whole genome shotgun (WGS) entry which is preliminary data.</text>
</comment>
<dbReference type="PANTHER" id="PTHR38454:SF1">
    <property type="entry name" value="INTEGRAL MEMBRANE PROTEIN"/>
    <property type="match status" value="1"/>
</dbReference>
<feature type="transmembrane region" description="Helical" evidence="1">
    <location>
        <begin position="7"/>
        <end position="26"/>
    </location>
</feature>
<sequence>MKKNSKEFLVLILLTLLIVLSYWQIIFLDKTLLTHGGTKVIEGSGFYTGFDTTEITVIDPAGSAWIDEPLAQATKYKLNNNKLPLWNEFSGTGKPLFANQTSNAFSILRYIFPLNLFPTPIMWDLYLIFRIVLLALLFYWYLRVIQLDVVSSFVASFLLASSGHILMYNNLFQLDVEIIVPLLFIGIEMFFRKNNLFLFIIPLSVLLLITGGNVQSSLSIFIAGFFYIIVRLLQIYGFNLKFFINCLFLGLLLVIGIFISGFYLIPFLEFYLNSFHAHGLGTGMQFFSLKTIPSFLSPFMSGPIHSGWNGFSQHFIPSYLGVLPIIVVLYFLFSGELFKKHKNKSFAFALLFIFIFFILKVFNIPPIAYIGKLPILNRLIFTKYLFPLYFSFFSLFGIAFNRLFKKNFLIKKPFIFVLIFFILGLVYLYGIRTVIKLEPNVALKYDKSRYILYHTFFSFMLLHLFLFIVGYFSRLTKVFKTTLIVLIFIVDPIINISIINSKKFNRYDSYKKPAEYVKVLSDKNSRFYAIGRIFISQESSGYQIRDVRDLDALLVKNHIYFMRNFITGWDTNDYLFNSGGSGLINEKSIDFLESIDVKYLIDSSENTNPIVNSLVKKRNYNIIYKDFDVVVYELNNKKYFLAENIFYVSNEEEMLEKMSEINFDPKNDLVIFGDDKDISNISNRNVSSSVISIIKDEGDKLVLKINNNPEDNYLFIPITYYPGWEVIINGNLGSFVRANYSFYAVKVPKGDDILIEFIYKPKSFKYGIFVSFFGLIVLVVIKIIIKGKKHKNLYC</sequence>
<accession>A0A1V5ZJP8</accession>
<feature type="transmembrane region" description="Helical" evidence="1">
    <location>
        <begin position="121"/>
        <end position="142"/>
    </location>
</feature>
<feature type="transmembrane region" description="Helical" evidence="1">
    <location>
        <begin position="479"/>
        <end position="499"/>
    </location>
</feature>
<dbReference type="PANTHER" id="PTHR38454">
    <property type="entry name" value="INTEGRAL MEMBRANE PROTEIN-RELATED"/>
    <property type="match status" value="1"/>
</dbReference>
<feature type="transmembrane region" description="Helical" evidence="1">
    <location>
        <begin position="451"/>
        <end position="472"/>
    </location>
</feature>
<reference evidence="2" key="1">
    <citation type="submission" date="2017-02" db="EMBL/GenBank/DDBJ databases">
        <title>Delving into the versatile metabolic prowess of the omnipresent phylum Bacteroidetes.</title>
        <authorList>
            <person name="Nobu M.K."/>
            <person name="Mei R."/>
            <person name="Narihiro T."/>
            <person name="Kuroda K."/>
            <person name="Liu W.-T."/>
        </authorList>
    </citation>
    <scope>NUCLEOTIDE SEQUENCE</scope>
    <source>
        <strain evidence="2">ADurb.Bin160</strain>
    </source>
</reference>
<dbReference type="AlphaFoldDB" id="A0A1V5ZJP8"/>
<feature type="transmembrane region" description="Helical" evidence="1">
    <location>
        <begin position="345"/>
        <end position="364"/>
    </location>
</feature>
<feature type="transmembrane region" description="Helical" evidence="1">
    <location>
        <begin position="149"/>
        <end position="168"/>
    </location>
</feature>
<organism evidence="2">
    <name type="scientific">candidate division CPR1 bacterium ADurb.Bin160</name>
    <dbReference type="NCBI Taxonomy" id="1852826"/>
    <lineage>
        <taxon>Bacteria</taxon>
        <taxon>candidate division CPR1</taxon>
    </lineage>
</organism>
<keyword evidence="1" id="KW-1133">Transmembrane helix</keyword>
<proteinExistence type="predicted"/>
<feature type="transmembrane region" description="Helical" evidence="1">
    <location>
        <begin position="413"/>
        <end position="431"/>
    </location>
</feature>
<evidence type="ECO:0000313" key="2">
    <source>
        <dbReference type="EMBL" id="OQB40437.1"/>
    </source>
</evidence>